<evidence type="ECO:0000313" key="1">
    <source>
        <dbReference type="EMBL" id="SDN93216.1"/>
    </source>
</evidence>
<dbReference type="Gene3D" id="2.170.120.40">
    <property type="entry name" value="YbbR-like domain"/>
    <property type="match status" value="2"/>
</dbReference>
<dbReference type="InterPro" id="IPR012505">
    <property type="entry name" value="YbbR"/>
</dbReference>
<organism evidence="1 2">
    <name type="scientific">Tenuibacillus multivorans</name>
    <dbReference type="NCBI Taxonomy" id="237069"/>
    <lineage>
        <taxon>Bacteria</taxon>
        <taxon>Bacillati</taxon>
        <taxon>Bacillota</taxon>
        <taxon>Bacilli</taxon>
        <taxon>Bacillales</taxon>
        <taxon>Bacillaceae</taxon>
        <taxon>Tenuibacillus</taxon>
    </lineage>
</organism>
<dbReference type="InterPro" id="IPR053154">
    <property type="entry name" value="c-di-AMP_regulator"/>
</dbReference>
<reference evidence="1 2" key="1">
    <citation type="submission" date="2016-10" db="EMBL/GenBank/DDBJ databases">
        <authorList>
            <person name="de Groot N.N."/>
        </authorList>
    </citation>
    <scope>NUCLEOTIDE SEQUENCE [LARGE SCALE GENOMIC DNA]</scope>
    <source>
        <strain evidence="1 2">CGMCC 1.3442</strain>
    </source>
</reference>
<protein>
    <submittedName>
        <fullName evidence="1">YbbR domain-containing protein</fullName>
    </submittedName>
</protein>
<dbReference type="Pfam" id="PF07949">
    <property type="entry name" value="YbbR"/>
    <property type="match status" value="3"/>
</dbReference>
<dbReference type="AlphaFoldDB" id="A0A1H0FF51"/>
<dbReference type="STRING" id="237069.SAMN05216498_0224"/>
<name>A0A1H0FF51_9BACI</name>
<keyword evidence="2" id="KW-1185">Reference proteome</keyword>
<dbReference type="RefSeq" id="WP_186807133.1">
    <property type="nucleotide sequence ID" value="NZ_BJVZ01000014.1"/>
</dbReference>
<proteinExistence type="predicted"/>
<dbReference type="PANTHER" id="PTHR37804:SF1">
    <property type="entry name" value="CDAA REGULATORY PROTEIN CDAR"/>
    <property type="match status" value="1"/>
</dbReference>
<dbReference type="Gene3D" id="2.170.120.30">
    <property type="match status" value="2"/>
</dbReference>
<gene>
    <name evidence="1" type="ORF">SAMN05216498_0224</name>
</gene>
<sequence length="412" mass="45727">MDKWIKSPWFTRIVSLFLALLLYTTVAIDEANTARSDRTFLPTASTNTESMDNVSLQVELEEKQYVVRGVPDTVEVTVEGPVSDVTQAVRQRNFDVFIDLNGLGPGTHEVDVQHRGMSSQLSVYIQPRTIEVTIEDRASVTQPIEIEFVGNNDVEAEDVFASPPTVTPNEVNVTGAKSEVERIGIVKAIVDFNQLAEDGIARNVPIKVYDPQGNELNVFVNPSTVTVEADVSMSDKRFPLIAETTGELNENLVLKEINLSPVTATMYGANETLNDINNMEPLTIDLSNITETTTVEKELNTPPGVRRIEPESVSAEIVVEEAEENVLTDMEINVDNLDDGQDITFLEPEEPLIDVTVTGLAEDIENISEDDIRVSIDVADYVEGEFYADIQLEGPDDIRLRTDTERVRVRIE</sequence>
<dbReference type="PANTHER" id="PTHR37804">
    <property type="entry name" value="CDAA REGULATORY PROTEIN CDAR"/>
    <property type="match status" value="1"/>
</dbReference>
<evidence type="ECO:0000313" key="2">
    <source>
        <dbReference type="Proteomes" id="UP000199334"/>
    </source>
</evidence>
<accession>A0A1H0FF51</accession>
<dbReference type="EMBL" id="FNIG01000012">
    <property type="protein sequence ID" value="SDN93216.1"/>
    <property type="molecule type" value="Genomic_DNA"/>
</dbReference>
<dbReference type="Proteomes" id="UP000199334">
    <property type="component" value="Unassembled WGS sequence"/>
</dbReference>